<dbReference type="AlphaFoldDB" id="A0AAV4E0E1"/>
<evidence type="ECO:0000313" key="1">
    <source>
        <dbReference type="EMBL" id="GFO49571.1"/>
    </source>
</evidence>
<proteinExistence type="predicted"/>
<organism evidence="1 2">
    <name type="scientific">Plakobranchus ocellatus</name>
    <dbReference type="NCBI Taxonomy" id="259542"/>
    <lineage>
        <taxon>Eukaryota</taxon>
        <taxon>Metazoa</taxon>
        <taxon>Spiralia</taxon>
        <taxon>Lophotrochozoa</taxon>
        <taxon>Mollusca</taxon>
        <taxon>Gastropoda</taxon>
        <taxon>Heterobranchia</taxon>
        <taxon>Euthyneura</taxon>
        <taxon>Panpulmonata</taxon>
        <taxon>Sacoglossa</taxon>
        <taxon>Placobranchoidea</taxon>
        <taxon>Plakobranchidae</taxon>
        <taxon>Plakobranchus</taxon>
    </lineage>
</organism>
<dbReference type="Proteomes" id="UP000735302">
    <property type="component" value="Unassembled WGS sequence"/>
</dbReference>
<gene>
    <name evidence="1" type="ORF">PoB_007607600</name>
</gene>
<evidence type="ECO:0000313" key="2">
    <source>
        <dbReference type="Proteomes" id="UP000735302"/>
    </source>
</evidence>
<comment type="caution">
    <text evidence="1">The sequence shown here is derived from an EMBL/GenBank/DDBJ whole genome shotgun (WGS) entry which is preliminary data.</text>
</comment>
<feature type="non-terminal residue" evidence="1">
    <location>
        <position position="65"/>
    </location>
</feature>
<dbReference type="EMBL" id="BLXT01008494">
    <property type="protein sequence ID" value="GFO49571.1"/>
    <property type="molecule type" value="Genomic_DNA"/>
</dbReference>
<name>A0AAV4E0E1_9GAST</name>
<sequence length="65" mass="7556">MACNWIREDYFAHLMCTDRRSHTALEMLVDDLHAEKDRTISTFLCHSGSEDFLWGLVRLLGNDTP</sequence>
<accession>A0AAV4E0E1</accession>
<keyword evidence="2" id="KW-1185">Reference proteome</keyword>
<protein>
    <submittedName>
        <fullName evidence="1">Usherin</fullName>
    </submittedName>
</protein>
<reference evidence="1 2" key="1">
    <citation type="journal article" date="2021" name="Elife">
        <title>Chloroplast acquisition without the gene transfer in kleptoplastic sea slugs, Plakobranchus ocellatus.</title>
        <authorList>
            <person name="Maeda T."/>
            <person name="Takahashi S."/>
            <person name="Yoshida T."/>
            <person name="Shimamura S."/>
            <person name="Takaki Y."/>
            <person name="Nagai Y."/>
            <person name="Toyoda A."/>
            <person name="Suzuki Y."/>
            <person name="Arimoto A."/>
            <person name="Ishii H."/>
            <person name="Satoh N."/>
            <person name="Nishiyama T."/>
            <person name="Hasebe M."/>
            <person name="Maruyama T."/>
            <person name="Minagawa J."/>
            <person name="Obokata J."/>
            <person name="Shigenobu S."/>
        </authorList>
    </citation>
    <scope>NUCLEOTIDE SEQUENCE [LARGE SCALE GENOMIC DNA]</scope>
</reference>